<dbReference type="InterPro" id="IPR036693">
    <property type="entry name" value="TF_LuxR_autoind-bd_dom_sf"/>
</dbReference>
<accession>A0A0M6YF09</accession>
<protein>
    <submittedName>
        <fullName evidence="5">Transcriptional activator protein LasR</fullName>
    </submittedName>
</protein>
<dbReference type="PANTHER" id="PTHR44688">
    <property type="entry name" value="DNA-BINDING TRANSCRIPTIONAL ACTIVATOR DEVR_DOSR"/>
    <property type="match status" value="1"/>
</dbReference>
<dbReference type="InterPro" id="IPR000792">
    <property type="entry name" value="Tscrpt_reg_LuxR_C"/>
</dbReference>
<dbReference type="PANTHER" id="PTHR44688:SF16">
    <property type="entry name" value="DNA-BINDING TRANSCRIPTIONAL ACTIVATOR DEVR_DOSR"/>
    <property type="match status" value="1"/>
</dbReference>
<name>A0A0M6YF09_9HYPH</name>
<dbReference type="Gene3D" id="3.30.450.80">
    <property type="entry name" value="Transcription factor LuxR-like, autoinducer-binding domain"/>
    <property type="match status" value="1"/>
</dbReference>
<dbReference type="InterPro" id="IPR005143">
    <property type="entry name" value="TF_LuxR_autoind-bd_dom"/>
</dbReference>
<dbReference type="InterPro" id="IPR036388">
    <property type="entry name" value="WH-like_DNA-bd_sf"/>
</dbReference>
<dbReference type="AlphaFoldDB" id="A0A0M6YF09"/>
<dbReference type="Pfam" id="PF00196">
    <property type="entry name" value="GerE"/>
    <property type="match status" value="1"/>
</dbReference>
<evidence type="ECO:0000256" key="1">
    <source>
        <dbReference type="ARBA" id="ARBA00023015"/>
    </source>
</evidence>
<reference evidence="6" key="1">
    <citation type="submission" date="2015-07" db="EMBL/GenBank/DDBJ databases">
        <authorList>
            <person name="Rodrigo-Torres Lidia"/>
            <person name="Arahal R.David."/>
        </authorList>
    </citation>
    <scope>NUCLEOTIDE SEQUENCE [LARGE SCALE GENOMIC DNA]</scope>
    <source>
        <strain evidence="6">CECT 4801</strain>
    </source>
</reference>
<dbReference type="PROSITE" id="PS50043">
    <property type="entry name" value="HTH_LUXR_2"/>
    <property type="match status" value="1"/>
</dbReference>
<evidence type="ECO:0000313" key="5">
    <source>
        <dbReference type="EMBL" id="CTQ47601.1"/>
    </source>
</evidence>
<dbReference type="InterPro" id="IPR016032">
    <property type="entry name" value="Sig_transdc_resp-reg_C-effctor"/>
</dbReference>
<dbReference type="EMBL" id="CXST01000010">
    <property type="protein sequence ID" value="CTQ47601.1"/>
    <property type="molecule type" value="Genomic_DNA"/>
</dbReference>
<dbReference type="SUPFAM" id="SSF75516">
    <property type="entry name" value="Pheromone-binding domain of LuxR-like quorum-sensing transcription factors"/>
    <property type="match status" value="1"/>
</dbReference>
<keyword evidence="1" id="KW-0805">Transcription regulation</keyword>
<gene>
    <name evidence="5" type="primary">lasR</name>
    <name evidence="5" type="ORF">LAL4801_06063</name>
</gene>
<dbReference type="OrthoDB" id="9803630at2"/>
<keyword evidence="6" id="KW-1185">Reference proteome</keyword>
<dbReference type="GO" id="GO:0006355">
    <property type="term" value="P:regulation of DNA-templated transcription"/>
    <property type="evidence" value="ECO:0007669"/>
    <property type="project" value="InterPro"/>
</dbReference>
<dbReference type="CDD" id="cd06170">
    <property type="entry name" value="LuxR_C_like"/>
    <property type="match status" value="1"/>
</dbReference>
<keyword evidence="2" id="KW-0238">DNA-binding</keyword>
<keyword evidence="3" id="KW-0804">Transcription</keyword>
<evidence type="ECO:0000256" key="2">
    <source>
        <dbReference type="ARBA" id="ARBA00023125"/>
    </source>
</evidence>
<dbReference type="SMART" id="SM00421">
    <property type="entry name" value="HTH_LUXR"/>
    <property type="match status" value="1"/>
</dbReference>
<dbReference type="RefSeq" id="WP_055661617.1">
    <property type="nucleotide sequence ID" value="NZ_CXST01000010.1"/>
</dbReference>
<dbReference type="Proteomes" id="UP000048926">
    <property type="component" value="Unassembled WGS sequence"/>
</dbReference>
<dbReference type="SUPFAM" id="SSF46894">
    <property type="entry name" value="C-terminal effector domain of the bipartite response regulators"/>
    <property type="match status" value="1"/>
</dbReference>
<proteinExistence type="predicted"/>
<feature type="domain" description="HTH luxR-type" evidence="4">
    <location>
        <begin position="177"/>
        <end position="242"/>
    </location>
</feature>
<evidence type="ECO:0000313" key="6">
    <source>
        <dbReference type="Proteomes" id="UP000048926"/>
    </source>
</evidence>
<dbReference type="GO" id="GO:0003677">
    <property type="term" value="F:DNA binding"/>
    <property type="evidence" value="ECO:0007669"/>
    <property type="project" value="UniProtKB-KW"/>
</dbReference>
<evidence type="ECO:0000259" key="4">
    <source>
        <dbReference type="PROSITE" id="PS50043"/>
    </source>
</evidence>
<organism evidence="5 6">
    <name type="scientific">Roseibium aggregatum</name>
    <dbReference type="NCBI Taxonomy" id="187304"/>
    <lineage>
        <taxon>Bacteria</taxon>
        <taxon>Pseudomonadati</taxon>
        <taxon>Pseudomonadota</taxon>
        <taxon>Alphaproteobacteria</taxon>
        <taxon>Hyphomicrobiales</taxon>
        <taxon>Stappiaceae</taxon>
        <taxon>Roseibium</taxon>
    </lineage>
</organism>
<evidence type="ECO:0000256" key="3">
    <source>
        <dbReference type="ARBA" id="ARBA00023163"/>
    </source>
</evidence>
<dbReference type="Pfam" id="PF03472">
    <property type="entry name" value="Autoind_bind"/>
    <property type="match status" value="1"/>
</dbReference>
<dbReference type="Gene3D" id="1.10.10.10">
    <property type="entry name" value="Winged helix-like DNA-binding domain superfamily/Winged helix DNA-binding domain"/>
    <property type="match status" value="1"/>
</dbReference>
<dbReference type="PRINTS" id="PR00038">
    <property type="entry name" value="HTHLUXR"/>
</dbReference>
<sequence>MADLQLSIEAIQNAETSEKAFEEFCKGIRGYGYENAVFSLMTDHNSIGLKALHGHSTNYPEDWMTHYRENGLHAVDPVFQRILLKPGVFDWSQAVPQLESDARFDARLLEQSRNLMNEASDAGLSSGIAVSIANEWGEIAGIGVSRSDNEVAGDVRILAEIFLISAVLHEKYISGFKAWSPDRLTTREKEVLSWSAEGKSDWETAQIIGISRSTIRFHWNNIFRKLGVNNKITATVHAVRRRIIFPDTITPGNLK</sequence>